<evidence type="ECO:0000256" key="7">
    <source>
        <dbReference type="ARBA" id="ARBA00023136"/>
    </source>
</evidence>
<dbReference type="PANTHER" id="PTHR45820">
    <property type="entry name" value="FI23527P1"/>
    <property type="match status" value="1"/>
</dbReference>
<name>A0A644W5M8_9ZZZZ</name>
<feature type="transmembrane region" description="Helical" evidence="8">
    <location>
        <begin position="77"/>
        <end position="100"/>
    </location>
</feature>
<feature type="domain" description="Cation efflux protein cytoplasmic" evidence="10">
    <location>
        <begin position="203"/>
        <end position="273"/>
    </location>
</feature>
<evidence type="ECO:0000256" key="6">
    <source>
        <dbReference type="ARBA" id="ARBA00022989"/>
    </source>
</evidence>
<comment type="caution">
    <text evidence="11">The sequence shown here is derived from an EMBL/GenBank/DDBJ whole genome shotgun (WGS) entry which is preliminary data.</text>
</comment>
<dbReference type="NCBIfam" id="TIGR01297">
    <property type="entry name" value="CDF"/>
    <property type="match status" value="1"/>
</dbReference>
<gene>
    <name evidence="11" type="primary">czcD_13</name>
    <name evidence="11" type="ORF">SDC9_45110</name>
</gene>
<dbReference type="Pfam" id="PF01545">
    <property type="entry name" value="Cation_efflux"/>
    <property type="match status" value="1"/>
</dbReference>
<evidence type="ECO:0000256" key="3">
    <source>
        <dbReference type="ARBA" id="ARBA00022448"/>
    </source>
</evidence>
<reference evidence="11" key="1">
    <citation type="submission" date="2019-08" db="EMBL/GenBank/DDBJ databases">
        <authorList>
            <person name="Kucharzyk K."/>
            <person name="Murdoch R.W."/>
            <person name="Higgins S."/>
            <person name="Loffler F."/>
        </authorList>
    </citation>
    <scope>NUCLEOTIDE SEQUENCE</scope>
</reference>
<protein>
    <submittedName>
        <fullName evidence="11">Cadmium, cobalt and zinc/H(+)-K(+) antiporter</fullName>
    </submittedName>
</protein>
<dbReference type="SUPFAM" id="SSF161111">
    <property type="entry name" value="Cation efflux protein transmembrane domain-like"/>
    <property type="match status" value="1"/>
</dbReference>
<dbReference type="GO" id="GO:0016020">
    <property type="term" value="C:membrane"/>
    <property type="evidence" value="ECO:0007669"/>
    <property type="project" value="UniProtKB-SubCell"/>
</dbReference>
<evidence type="ECO:0000256" key="1">
    <source>
        <dbReference type="ARBA" id="ARBA00004141"/>
    </source>
</evidence>
<evidence type="ECO:0000256" key="8">
    <source>
        <dbReference type="SAM" id="Phobius"/>
    </source>
</evidence>
<feature type="transmembrane region" description="Helical" evidence="8">
    <location>
        <begin position="112"/>
        <end position="131"/>
    </location>
</feature>
<accession>A0A644W5M8</accession>
<proteinExistence type="inferred from homology"/>
<feature type="transmembrane region" description="Helical" evidence="8">
    <location>
        <begin position="143"/>
        <end position="164"/>
    </location>
</feature>
<dbReference type="InterPro" id="IPR036837">
    <property type="entry name" value="Cation_efflux_CTD_sf"/>
</dbReference>
<dbReference type="Gene3D" id="1.20.1510.10">
    <property type="entry name" value="Cation efflux protein transmembrane domain"/>
    <property type="match status" value="1"/>
</dbReference>
<feature type="transmembrane region" description="Helical" evidence="8">
    <location>
        <begin position="12"/>
        <end position="30"/>
    </location>
</feature>
<keyword evidence="6 8" id="KW-1133">Transmembrane helix</keyword>
<keyword evidence="7 8" id="KW-0472">Membrane</keyword>
<dbReference type="EMBL" id="VSSQ01000635">
    <property type="protein sequence ID" value="MPL98898.1"/>
    <property type="molecule type" value="Genomic_DNA"/>
</dbReference>
<dbReference type="InterPro" id="IPR027470">
    <property type="entry name" value="Cation_efflux_CTD"/>
</dbReference>
<dbReference type="SUPFAM" id="SSF160240">
    <property type="entry name" value="Cation efflux protein cytoplasmic domain-like"/>
    <property type="match status" value="1"/>
</dbReference>
<dbReference type="PANTHER" id="PTHR45820:SF4">
    <property type="entry name" value="ZINC TRANSPORTER 63C, ISOFORM F"/>
    <property type="match status" value="1"/>
</dbReference>
<dbReference type="InterPro" id="IPR058533">
    <property type="entry name" value="Cation_efflux_TM"/>
</dbReference>
<keyword evidence="5" id="KW-0862">Zinc</keyword>
<keyword evidence="4 8" id="KW-0812">Transmembrane</keyword>
<dbReference type="InterPro" id="IPR027469">
    <property type="entry name" value="Cation_efflux_TMD_sf"/>
</dbReference>
<evidence type="ECO:0000313" key="11">
    <source>
        <dbReference type="EMBL" id="MPL98898.1"/>
    </source>
</evidence>
<dbReference type="InterPro" id="IPR002524">
    <property type="entry name" value="Cation_efflux"/>
</dbReference>
<dbReference type="GO" id="GO:0005385">
    <property type="term" value="F:zinc ion transmembrane transporter activity"/>
    <property type="evidence" value="ECO:0007669"/>
    <property type="project" value="TreeGrafter"/>
</dbReference>
<evidence type="ECO:0000256" key="5">
    <source>
        <dbReference type="ARBA" id="ARBA00022833"/>
    </source>
</evidence>
<dbReference type="AlphaFoldDB" id="A0A644W5M8"/>
<comment type="subcellular location">
    <subcellularLocation>
        <location evidence="1">Membrane</location>
        <topology evidence="1">Multi-pass membrane protein</topology>
    </subcellularLocation>
</comment>
<evidence type="ECO:0000256" key="4">
    <source>
        <dbReference type="ARBA" id="ARBA00022692"/>
    </source>
</evidence>
<evidence type="ECO:0000259" key="9">
    <source>
        <dbReference type="Pfam" id="PF01545"/>
    </source>
</evidence>
<dbReference type="Pfam" id="PF16916">
    <property type="entry name" value="ZT_dimer"/>
    <property type="match status" value="1"/>
</dbReference>
<comment type="similarity">
    <text evidence="2">Belongs to the cation diffusion facilitator (CDF) transporter (TC 2.A.4) family. SLC30A subfamily.</text>
</comment>
<evidence type="ECO:0000256" key="2">
    <source>
        <dbReference type="ARBA" id="ARBA00008873"/>
    </source>
</evidence>
<evidence type="ECO:0000259" key="10">
    <source>
        <dbReference type="Pfam" id="PF16916"/>
    </source>
</evidence>
<organism evidence="11">
    <name type="scientific">bioreactor metagenome</name>
    <dbReference type="NCBI Taxonomy" id="1076179"/>
    <lineage>
        <taxon>unclassified sequences</taxon>
        <taxon>metagenomes</taxon>
        <taxon>ecological metagenomes</taxon>
    </lineage>
</organism>
<feature type="domain" description="Cation efflux protein transmembrane" evidence="9">
    <location>
        <begin position="12"/>
        <end position="199"/>
    </location>
</feature>
<keyword evidence="3" id="KW-0813">Transport</keyword>
<sequence>MSKENSTKNIRTAFFLNLAFAFVELIGGIITNSVAILSDAVHDFGDSISLAIAWALQKKSNKAKDDKYSYGYKRFSLLSSVILSGILLVGSILILVEAIGRLFNPQEVNAQGMLWLAILGIIVNGLAALSVKRGKTLNERAVFLHIMEDVLGWIGVLVISIVMIFVNLPILDPILSISITIWVLYNVYKNLKATFNILLQAFPKNVDVKKLTKEIEAIDNVISIHDLHIWTQDGNSHVMTLHIVAEKNYETIKLKVRGIAKTFNIDHVTIELEDKYSSCEEKLN</sequence>
<dbReference type="GO" id="GO:0006882">
    <property type="term" value="P:intracellular zinc ion homeostasis"/>
    <property type="evidence" value="ECO:0007669"/>
    <property type="project" value="TreeGrafter"/>
</dbReference>